<proteinExistence type="predicted"/>
<dbReference type="AlphaFoldDB" id="A0AAD5J249"/>
<comment type="caution">
    <text evidence="2">The sequence shown here is derived from an EMBL/GenBank/DDBJ whole genome shotgun (WGS) entry which is preliminary data.</text>
</comment>
<evidence type="ECO:0000256" key="1">
    <source>
        <dbReference type="SAM" id="MobiDB-lite"/>
    </source>
</evidence>
<reference evidence="2" key="1">
    <citation type="journal article" date="2022" name="Plant J.">
        <title>Strategies of tolerance reflected in two North American maple genomes.</title>
        <authorList>
            <person name="McEvoy S.L."/>
            <person name="Sezen U.U."/>
            <person name="Trouern-Trend A."/>
            <person name="McMahon S.M."/>
            <person name="Schaberg P.G."/>
            <person name="Yang J."/>
            <person name="Wegrzyn J.L."/>
            <person name="Swenson N.G."/>
        </authorList>
    </citation>
    <scope>NUCLEOTIDE SEQUENCE</scope>
    <source>
        <strain evidence="2">91603</strain>
    </source>
</reference>
<evidence type="ECO:0000313" key="3">
    <source>
        <dbReference type="Proteomes" id="UP001064489"/>
    </source>
</evidence>
<protein>
    <submittedName>
        <fullName evidence="2">Uncharacterized protein</fullName>
    </submittedName>
</protein>
<gene>
    <name evidence="2" type="ORF">LWI28_027532</name>
</gene>
<reference evidence="2" key="2">
    <citation type="submission" date="2023-02" db="EMBL/GenBank/DDBJ databases">
        <authorList>
            <person name="Swenson N.G."/>
            <person name="Wegrzyn J.L."/>
            <person name="Mcevoy S.L."/>
        </authorList>
    </citation>
    <scope>NUCLEOTIDE SEQUENCE</scope>
    <source>
        <strain evidence="2">91603</strain>
        <tissue evidence="2">Leaf</tissue>
    </source>
</reference>
<accession>A0AAD5J249</accession>
<evidence type="ECO:0000313" key="2">
    <source>
        <dbReference type="EMBL" id="KAI9182653.1"/>
    </source>
</evidence>
<name>A0AAD5J249_ACENE</name>
<dbReference type="Proteomes" id="UP001064489">
    <property type="component" value="Chromosome 4"/>
</dbReference>
<feature type="region of interest" description="Disordered" evidence="1">
    <location>
        <begin position="11"/>
        <end position="46"/>
    </location>
</feature>
<feature type="compositionally biased region" description="Low complexity" evidence="1">
    <location>
        <begin position="20"/>
        <end position="31"/>
    </location>
</feature>
<dbReference type="EMBL" id="JAJSOW010000101">
    <property type="protein sequence ID" value="KAI9182653.1"/>
    <property type="molecule type" value="Genomic_DNA"/>
</dbReference>
<organism evidence="2 3">
    <name type="scientific">Acer negundo</name>
    <name type="common">Box elder</name>
    <dbReference type="NCBI Taxonomy" id="4023"/>
    <lineage>
        <taxon>Eukaryota</taxon>
        <taxon>Viridiplantae</taxon>
        <taxon>Streptophyta</taxon>
        <taxon>Embryophyta</taxon>
        <taxon>Tracheophyta</taxon>
        <taxon>Spermatophyta</taxon>
        <taxon>Magnoliopsida</taxon>
        <taxon>eudicotyledons</taxon>
        <taxon>Gunneridae</taxon>
        <taxon>Pentapetalae</taxon>
        <taxon>rosids</taxon>
        <taxon>malvids</taxon>
        <taxon>Sapindales</taxon>
        <taxon>Sapindaceae</taxon>
        <taxon>Hippocastanoideae</taxon>
        <taxon>Acereae</taxon>
        <taxon>Acer</taxon>
    </lineage>
</organism>
<keyword evidence="3" id="KW-1185">Reference proteome</keyword>
<feature type="region of interest" description="Disordered" evidence="1">
    <location>
        <begin position="61"/>
        <end position="86"/>
    </location>
</feature>
<sequence>MERLEAMLQQFLERPPNPNTPNDNAPAPTNRDGVEGVVIDRPGGGRLPRAARHVQFEDFSDEDSDVDFAGYQGNQDGWRGLTGPTP</sequence>